<gene>
    <name evidence="2" type="ORF">BJ878DRAFT_416021</name>
</gene>
<organism evidence="2 3">
    <name type="scientific">Calycina marina</name>
    <dbReference type="NCBI Taxonomy" id="1763456"/>
    <lineage>
        <taxon>Eukaryota</taxon>
        <taxon>Fungi</taxon>
        <taxon>Dikarya</taxon>
        <taxon>Ascomycota</taxon>
        <taxon>Pezizomycotina</taxon>
        <taxon>Leotiomycetes</taxon>
        <taxon>Helotiales</taxon>
        <taxon>Pezizellaceae</taxon>
        <taxon>Calycina</taxon>
    </lineage>
</organism>
<feature type="domain" description="DUF5672" evidence="1">
    <location>
        <begin position="125"/>
        <end position="229"/>
    </location>
</feature>
<dbReference type="InterPro" id="IPR043729">
    <property type="entry name" value="DUF5672"/>
</dbReference>
<keyword evidence="3" id="KW-1185">Reference proteome</keyword>
<evidence type="ECO:0000313" key="3">
    <source>
        <dbReference type="Proteomes" id="UP000887226"/>
    </source>
</evidence>
<dbReference type="Pfam" id="PF18922">
    <property type="entry name" value="DUF5672"/>
    <property type="match status" value="1"/>
</dbReference>
<evidence type="ECO:0000259" key="1">
    <source>
        <dbReference type="Pfam" id="PF18922"/>
    </source>
</evidence>
<dbReference type="AlphaFoldDB" id="A0A9P8CHK8"/>
<reference evidence="2" key="1">
    <citation type="journal article" date="2021" name="IMA Fungus">
        <title>Genomic characterization of three marine fungi, including Emericellopsis atlantica sp. nov. with signatures of a generalist lifestyle and marine biomass degradation.</title>
        <authorList>
            <person name="Hagestad O.C."/>
            <person name="Hou L."/>
            <person name="Andersen J.H."/>
            <person name="Hansen E.H."/>
            <person name="Altermark B."/>
            <person name="Li C."/>
            <person name="Kuhnert E."/>
            <person name="Cox R.J."/>
            <person name="Crous P.W."/>
            <person name="Spatafora J.W."/>
            <person name="Lail K."/>
            <person name="Amirebrahimi M."/>
            <person name="Lipzen A."/>
            <person name="Pangilinan J."/>
            <person name="Andreopoulos W."/>
            <person name="Hayes R.D."/>
            <person name="Ng V."/>
            <person name="Grigoriev I.V."/>
            <person name="Jackson S.A."/>
            <person name="Sutton T.D.S."/>
            <person name="Dobson A.D.W."/>
            <person name="Rama T."/>
        </authorList>
    </citation>
    <scope>NUCLEOTIDE SEQUENCE</scope>
    <source>
        <strain evidence="2">TRa3180A</strain>
    </source>
</reference>
<accession>A0A9P8CHK8</accession>
<proteinExistence type="predicted"/>
<dbReference type="Proteomes" id="UP000887226">
    <property type="component" value="Unassembled WGS sequence"/>
</dbReference>
<name>A0A9P8CHK8_9HELO</name>
<sequence>MIIGATTCAAVFILIAYYWWHTGESQSNLFSLLPTIGSGLTHNASLAVNNNFKIDIKVAAIIETRPLRALIPLISHFASVLGPEWPILFFTRASTVQTLAAFDQGSQPFRRMVKSGQIKIIELPTDAFLTNYQGIMDDYFEYDFVGAPHPYFREAFNGGLSLRNVSLTREVISKSNIAEDINNGTDLGLVEDVWFWDKMKPLGAKFPSRETAAKFSVDYNWEDRPLGYHGINKTAQLDRVAEIYQWCPEAYLAAANEHVLQLSPEELKNMTQIENEVTPGGRLLSFGQDS</sequence>
<dbReference type="EMBL" id="MU253789">
    <property type="protein sequence ID" value="KAG9246885.1"/>
    <property type="molecule type" value="Genomic_DNA"/>
</dbReference>
<protein>
    <recommendedName>
        <fullName evidence="1">DUF5672 domain-containing protein</fullName>
    </recommendedName>
</protein>
<comment type="caution">
    <text evidence="2">The sequence shown here is derived from an EMBL/GenBank/DDBJ whole genome shotgun (WGS) entry which is preliminary data.</text>
</comment>
<evidence type="ECO:0000313" key="2">
    <source>
        <dbReference type="EMBL" id="KAG9246885.1"/>
    </source>
</evidence>
<dbReference type="OrthoDB" id="10025998at2759"/>